<keyword evidence="1" id="KW-0805">Transcription regulation</keyword>
<feature type="domain" description="HTH iclR-type" evidence="4">
    <location>
        <begin position="5"/>
        <end position="67"/>
    </location>
</feature>
<dbReference type="PANTHER" id="PTHR30136">
    <property type="entry name" value="HELIX-TURN-HELIX TRANSCRIPTIONAL REGULATOR, ICLR FAMILY"/>
    <property type="match status" value="1"/>
</dbReference>
<dbReference type="InterPro" id="IPR029016">
    <property type="entry name" value="GAF-like_dom_sf"/>
</dbReference>
<dbReference type="PROSITE" id="PS51078">
    <property type="entry name" value="ICLR_ED"/>
    <property type="match status" value="1"/>
</dbReference>
<name>A0A6J7IL99_9ZZZZ</name>
<dbReference type="Pfam" id="PF09339">
    <property type="entry name" value="HTH_IclR"/>
    <property type="match status" value="1"/>
</dbReference>
<gene>
    <name evidence="6" type="ORF">UFOPK3662_01253</name>
</gene>
<evidence type="ECO:0000256" key="2">
    <source>
        <dbReference type="ARBA" id="ARBA00023125"/>
    </source>
</evidence>
<feature type="domain" description="IclR-ED" evidence="5">
    <location>
        <begin position="67"/>
        <end position="248"/>
    </location>
</feature>
<dbReference type="FunFam" id="1.10.10.10:FF:000056">
    <property type="entry name" value="IclR family transcriptional regulator"/>
    <property type="match status" value="1"/>
</dbReference>
<dbReference type="AlphaFoldDB" id="A0A6J7IL99"/>
<dbReference type="GO" id="GO:0003677">
    <property type="term" value="F:DNA binding"/>
    <property type="evidence" value="ECO:0007669"/>
    <property type="project" value="UniProtKB-KW"/>
</dbReference>
<dbReference type="SMART" id="SM00346">
    <property type="entry name" value="HTH_ICLR"/>
    <property type="match status" value="1"/>
</dbReference>
<organism evidence="6">
    <name type="scientific">freshwater metagenome</name>
    <dbReference type="NCBI Taxonomy" id="449393"/>
    <lineage>
        <taxon>unclassified sequences</taxon>
        <taxon>metagenomes</taxon>
        <taxon>ecological metagenomes</taxon>
    </lineage>
</organism>
<dbReference type="SUPFAM" id="SSF55781">
    <property type="entry name" value="GAF domain-like"/>
    <property type="match status" value="1"/>
</dbReference>
<dbReference type="InterPro" id="IPR005471">
    <property type="entry name" value="Tscrpt_reg_IclR_N"/>
</dbReference>
<evidence type="ECO:0000259" key="5">
    <source>
        <dbReference type="PROSITE" id="PS51078"/>
    </source>
</evidence>
<dbReference type="InterPro" id="IPR014757">
    <property type="entry name" value="Tscrpt_reg_IclR_C"/>
</dbReference>
<dbReference type="InterPro" id="IPR036388">
    <property type="entry name" value="WH-like_DNA-bd_sf"/>
</dbReference>
<dbReference type="Pfam" id="PF01614">
    <property type="entry name" value="IclR_C"/>
    <property type="match status" value="1"/>
</dbReference>
<dbReference type="PANTHER" id="PTHR30136:SF24">
    <property type="entry name" value="HTH-TYPE TRANSCRIPTIONAL REPRESSOR ALLR"/>
    <property type="match status" value="1"/>
</dbReference>
<dbReference type="EMBL" id="CAFBMW010000008">
    <property type="protein sequence ID" value="CAB4931525.1"/>
    <property type="molecule type" value="Genomic_DNA"/>
</dbReference>
<evidence type="ECO:0000256" key="1">
    <source>
        <dbReference type="ARBA" id="ARBA00023015"/>
    </source>
</evidence>
<dbReference type="InterPro" id="IPR036390">
    <property type="entry name" value="WH_DNA-bd_sf"/>
</dbReference>
<sequence length="250" mass="26668">MPGNVQAVERAAALLTLVASASRPLGLADIAAAVDLPKSTVHGLLTTLRSIGWVEQDKPTGAYRVARPLAGLGQALDAADLRSAATPWMDVLAGRTGLEVHLVWLEGASAVVVQHVYRPDNSPQQLRVGEEMPLHATASGKVLLAHHDRGLLDRAPRPERFTRHTLVEEDEIEVELERARIDGYALEVGEYYPDVSAVGVPVRDTFGDAVAALTVLGPRTELPSGNDRPQVATPLVRAAGAISRALWVAT</sequence>
<evidence type="ECO:0000313" key="6">
    <source>
        <dbReference type="EMBL" id="CAB4931525.1"/>
    </source>
</evidence>
<dbReference type="GO" id="GO:0003700">
    <property type="term" value="F:DNA-binding transcription factor activity"/>
    <property type="evidence" value="ECO:0007669"/>
    <property type="project" value="TreeGrafter"/>
</dbReference>
<proteinExistence type="predicted"/>
<dbReference type="SUPFAM" id="SSF46785">
    <property type="entry name" value="Winged helix' DNA-binding domain"/>
    <property type="match status" value="1"/>
</dbReference>
<keyword evidence="2" id="KW-0238">DNA-binding</keyword>
<protein>
    <submittedName>
        <fullName evidence="6">Unannotated protein</fullName>
    </submittedName>
</protein>
<evidence type="ECO:0000259" key="4">
    <source>
        <dbReference type="PROSITE" id="PS51077"/>
    </source>
</evidence>
<keyword evidence="3" id="KW-0804">Transcription</keyword>
<dbReference type="Gene3D" id="3.30.450.40">
    <property type="match status" value="1"/>
</dbReference>
<evidence type="ECO:0000256" key="3">
    <source>
        <dbReference type="ARBA" id="ARBA00023163"/>
    </source>
</evidence>
<dbReference type="Gene3D" id="1.10.10.10">
    <property type="entry name" value="Winged helix-like DNA-binding domain superfamily/Winged helix DNA-binding domain"/>
    <property type="match status" value="1"/>
</dbReference>
<dbReference type="InterPro" id="IPR050707">
    <property type="entry name" value="HTH_MetabolicPath_Reg"/>
</dbReference>
<dbReference type="GO" id="GO:0045892">
    <property type="term" value="P:negative regulation of DNA-templated transcription"/>
    <property type="evidence" value="ECO:0007669"/>
    <property type="project" value="TreeGrafter"/>
</dbReference>
<dbReference type="PROSITE" id="PS51077">
    <property type="entry name" value="HTH_ICLR"/>
    <property type="match status" value="1"/>
</dbReference>
<accession>A0A6J7IL99</accession>
<reference evidence="6" key="1">
    <citation type="submission" date="2020-05" db="EMBL/GenBank/DDBJ databases">
        <authorList>
            <person name="Chiriac C."/>
            <person name="Salcher M."/>
            <person name="Ghai R."/>
            <person name="Kavagutti S V."/>
        </authorList>
    </citation>
    <scope>NUCLEOTIDE SEQUENCE</scope>
</reference>